<evidence type="ECO:0000256" key="1">
    <source>
        <dbReference type="ARBA" id="ARBA00000830"/>
    </source>
</evidence>
<organism evidence="5 6">
    <name type="scientific">Thermodesulfatator indicus (strain DSM 15286 / JCM 11887 / CIR29812)</name>
    <dbReference type="NCBI Taxonomy" id="667014"/>
    <lineage>
        <taxon>Bacteria</taxon>
        <taxon>Pseudomonadati</taxon>
        <taxon>Thermodesulfobacteriota</taxon>
        <taxon>Thermodesulfobacteria</taxon>
        <taxon>Thermodesulfobacteriales</taxon>
        <taxon>Thermodesulfatatoraceae</taxon>
        <taxon>Thermodesulfatator</taxon>
    </lineage>
</organism>
<dbReference type="SFLD" id="SFLDG01129">
    <property type="entry name" value="C1.5:_HAD__Beta-PGM__Phosphata"/>
    <property type="match status" value="1"/>
</dbReference>
<sequence>MEARGVLKLLVFDCDGVLFDSREANRAYYNAICEAMGRPPLSEEELEVVHMQTAENSVRYLFRNQPELIDKALEFQKSLNYEKFIHLMKPEPGLEELVKSIRPPVKTAISTNRTTTMGRLLEIFNYEPFFDLVVTALVSPKPKPHPEALKMILDHFRVTPKEVLYVGDTEVDYKLTKALNVPLVAFKNPNLEADFHVKSFYELQNLIKETFLLRGV</sequence>
<dbReference type="PaxDb" id="667014-Thein_0560"/>
<dbReference type="PANTHER" id="PTHR43434:SF1">
    <property type="entry name" value="PHOSPHOGLYCOLATE PHOSPHATASE"/>
    <property type="match status" value="1"/>
</dbReference>
<reference evidence="5 6" key="2">
    <citation type="journal article" date="2012" name="Stand. Genomic Sci.">
        <title>Complete genome sequence of the thermophilic sulfate-reducing ocean bacterium Thermodesulfatator indicus type strain (CIR29812(T)).</title>
        <authorList>
            <person name="Anderson I."/>
            <person name="Saunders E."/>
            <person name="Lapidus A."/>
            <person name="Nolan M."/>
            <person name="Lucas S."/>
            <person name="Tice H."/>
            <person name="Del Rio T.G."/>
            <person name="Cheng J.F."/>
            <person name="Han C."/>
            <person name="Tapia R."/>
            <person name="Goodwin L.A."/>
            <person name="Pitluck S."/>
            <person name="Liolios K."/>
            <person name="Mavromatis K."/>
            <person name="Pagani I."/>
            <person name="Ivanova N."/>
            <person name="Mikhailova N."/>
            <person name="Pati A."/>
            <person name="Chen A."/>
            <person name="Palaniappan K."/>
            <person name="Land M."/>
            <person name="Hauser L."/>
            <person name="Jeffries C.D."/>
            <person name="Chang Y.J."/>
            <person name="Brambilla E.M."/>
            <person name="Rohde M."/>
            <person name="Spring S."/>
            <person name="Goker M."/>
            <person name="Detter J.C."/>
            <person name="Woyke T."/>
            <person name="Bristow J."/>
            <person name="Eisen J.A."/>
            <person name="Markowitz V."/>
            <person name="Hugenholtz P."/>
            <person name="Kyrpides N.C."/>
            <person name="Klenk H.P."/>
        </authorList>
    </citation>
    <scope>NUCLEOTIDE SEQUENCE [LARGE SCALE GENOMIC DNA]</scope>
    <source>
        <strain evidence="6">DSM 15286 / JCM 11887 / CIR29812</strain>
    </source>
</reference>
<dbReference type="OrthoDB" id="9793014at2"/>
<comment type="similarity">
    <text evidence="3">Belongs to the HAD-like hydrolase superfamily. CbbY/CbbZ/Gph/YieH family.</text>
</comment>
<comment type="pathway">
    <text evidence="2">Organic acid metabolism; glycolate biosynthesis; glycolate from 2-phosphoglycolate: step 1/1.</text>
</comment>
<dbReference type="PANTHER" id="PTHR43434">
    <property type="entry name" value="PHOSPHOGLYCOLATE PHOSPHATASE"/>
    <property type="match status" value="1"/>
</dbReference>
<dbReference type="InterPro" id="IPR006439">
    <property type="entry name" value="HAD-SF_hydro_IA"/>
</dbReference>
<evidence type="ECO:0000256" key="2">
    <source>
        <dbReference type="ARBA" id="ARBA00004818"/>
    </source>
</evidence>
<gene>
    <name evidence="5" type="ordered locus">Thein_0560</name>
</gene>
<proteinExistence type="inferred from homology"/>
<evidence type="ECO:0000313" key="5">
    <source>
        <dbReference type="EMBL" id="AEH44441.1"/>
    </source>
</evidence>
<dbReference type="InterPro" id="IPR041492">
    <property type="entry name" value="HAD_2"/>
</dbReference>
<dbReference type="Gene3D" id="3.40.50.1000">
    <property type="entry name" value="HAD superfamily/HAD-like"/>
    <property type="match status" value="1"/>
</dbReference>
<accession>F8ABD1</accession>
<dbReference type="InterPro" id="IPR036412">
    <property type="entry name" value="HAD-like_sf"/>
</dbReference>
<dbReference type="PRINTS" id="PR00413">
    <property type="entry name" value="HADHALOGNASE"/>
</dbReference>
<dbReference type="RefSeq" id="WP_013907186.1">
    <property type="nucleotide sequence ID" value="NC_015681.1"/>
</dbReference>
<evidence type="ECO:0000313" key="6">
    <source>
        <dbReference type="Proteomes" id="UP000006793"/>
    </source>
</evidence>
<name>F8ABD1_THEID</name>
<dbReference type="GO" id="GO:0008967">
    <property type="term" value="F:phosphoglycolate phosphatase activity"/>
    <property type="evidence" value="ECO:0007669"/>
    <property type="project" value="UniProtKB-EC"/>
</dbReference>
<dbReference type="Proteomes" id="UP000006793">
    <property type="component" value="Chromosome"/>
</dbReference>
<dbReference type="STRING" id="667014.Thein_0560"/>
<protein>
    <recommendedName>
        <fullName evidence="4">phosphoglycolate phosphatase</fullName>
        <ecNumber evidence="4">3.1.3.18</ecNumber>
    </recommendedName>
</protein>
<dbReference type="SFLD" id="SFLDS00003">
    <property type="entry name" value="Haloacid_Dehalogenase"/>
    <property type="match status" value="1"/>
</dbReference>
<dbReference type="eggNOG" id="COG0546">
    <property type="taxonomic scope" value="Bacteria"/>
</dbReference>
<dbReference type="InParanoid" id="F8ABD1"/>
<comment type="catalytic activity">
    <reaction evidence="1">
        <text>2-phosphoglycolate + H2O = glycolate + phosphate</text>
        <dbReference type="Rhea" id="RHEA:14369"/>
        <dbReference type="ChEBI" id="CHEBI:15377"/>
        <dbReference type="ChEBI" id="CHEBI:29805"/>
        <dbReference type="ChEBI" id="CHEBI:43474"/>
        <dbReference type="ChEBI" id="CHEBI:58033"/>
        <dbReference type="EC" id="3.1.3.18"/>
    </reaction>
</comment>
<keyword evidence="5" id="KW-0378">Hydrolase</keyword>
<dbReference type="GO" id="GO:0005829">
    <property type="term" value="C:cytosol"/>
    <property type="evidence" value="ECO:0007669"/>
    <property type="project" value="TreeGrafter"/>
</dbReference>
<evidence type="ECO:0000256" key="3">
    <source>
        <dbReference type="ARBA" id="ARBA00006171"/>
    </source>
</evidence>
<dbReference type="GO" id="GO:0006281">
    <property type="term" value="P:DNA repair"/>
    <property type="evidence" value="ECO:0007669"/>
    <property type="project" value="TreeGrafter"/>
</dbReference>
<dbReference type="AlphaFoldDB" id="F8ABD1"/>
<dbReference type="EC" id="3.1.3.18" evidence="4"/>
<reference evidence="6" key="1">
    <citation type="submission" date="2011-04" db="EMBL/GenBank/DDBJ databases">
        <title>The complete genome of Thermodesulfatator indicus DSM 15286.</title>
        <authorList>
            <person name="Lucas S."/>
            <person name="Copeland A."/>
            <person name="Lapidus A."/>
            <person name="Bruce D."/>
            <person name="Goodwin L."/>
            <person name="Pitluck S."/>
            <person name="Peters L."/>
            <person name="Kyrpides N."/>
            <person name="Mavromatis K."/>
            <person name="Pagani I."/>
            <person name="Ivanova N."/>
            <person name="Saunders L."/>
            <person name="Detter J.C."/>
            <person name="Tapia R."/>
            <person name="Han C."/>
            <person name="Land M."/>
            <person name="Hauser L."/>
            <person name="Markowitz V."/>
            <person name="Cheng J.-F."/>
            <person name="Hugenholtz P."/>
            <person name="Woyke T."/>
            <person name="Wu D."/>
            <person name="Spring S."/>
            <person name="Schroeder M."/>
            <person name="Brambilla E."/>
            <person name="Klenk H.-P."/>
            <person name="Eisen J.A."/>
        </authorList>
    </citation>
    <scope>NUCLEOTIDE SEQUENCE [LARGE SCALE GENOMIC DNA]</scope>
    <source>
        <strain evidence="6">DSM 15286 / JCM 11887 / CIR29812</strain>
    </source>
</reference>
<dbReference type="KEGG" id="tid:Thein_0560"/>
<dbReference type="InterPro" id="IPR050155">
    <property type="entry name" value="HAD-like_hydrolase_sf"/>
</dbReference>
<dbReference type="HOGENOM" id="CLU_045011_19_3_0"/>
<dbReference type="EMBL" id="CP002683">
    <property type="protein sequence ID" value="AEH44441.1"/>
    <property type="molecule type" value="Genomic_DNA"/>
</dbReference>
<dbReference type="InterPro" id="IPR023214">
    <property type="entry name" value="HAD_sf"/>
</dbReference>
<dbReference type="Gene3D" id="1.10.150.240">
    <property type="entry name" value="Putative phosphatase, domain 2"/>
    <property type="match status" value="1"/>
</dbReference>
<dbReference type="Pfam" id="PF13419">
    <property type="entry name" value="HAD_2"/>
    <property type="match status" value="1"/>
</dbReference>
<keyword evidence="6" id="KW-1185">Reference proteome</keyword>
<dbReference type="SUPFAM" id="SSF56784">
    <property type="entry name" value="HAD-like"/>
    <property type="match status" value="1"/>
</dbReference>
<evidence type="ECO:0000256" key="4">
    <source>
        <dbReference type="ARBA" id="ARBA00013078"/>
    </source>
</evidence>
<dbReference type="InterPro" id="IPR023198">
    <property type="entry name" value="PGP-like_dom2"/>
</dbReference>